<sequence>MQRYPIIRRLITIATASSLALLAALVAIWVRSYGAHDRIVFSAPTDRLWDIRAYDGRIFVNVIHGWPGPQPLRWCGDRNPKAPGPLYMQTGSGEYPLGSTESRWFGFAVTNVYYQFALNAEGKGYVSDADGALPVRPMYFWREKRTEMFPVSYSKGLQWQSVYLGRFVVYAAVLAVAPAWRWALRPALVMIAGLAARRRKRAGLCSRCGYDLRATPLQCPECGMRVGLPAAA</sequence>
<dbReference type="KEGG" id="hbs:IPV69_22685"/>
<evidence type="ECO:0000313" key="1">
    <source>
        <dbReference type="EMBL" id="QOV89002.1"/>
    </source>
</evidence>
<reference evidence="1 2" key="1">
    <citation type="submission" date="2020-10" db="EMBL/GenBank/DDBJ databases">
        <title>Wide distribution of Phycisphaera-like planctomycetes from WD2101 soil group in peatlands and genome analysis of the first cultivated representative.</title>
        <authorList>
            <person name="Dedysh S.N."/>
            <person name="Beletsky A.V."/>
            <person name="Ivanova A."/>
            <person name="Kulichevskaya I.S."/>
            <person name="Suzina N.E."/>
            <person name="Philippov D.A."/>
            <person name="Rakitin A.L."/>
            <person name="Mardanov A.V."/>
            <person name="Ravin N.V."/>
        </authorList>
    </citation>
    <scope>NUCLEOTIDE SEQUENCE [LARGE SCALE GENOMIC DNA]</scope>
    <source>
        <strain evidence="1 2">M1803</strain>
    </source>
</reference>
<proteinExistence type="predicted"/>
<organism evidence="1 2">
    <name type="scientific">Humisphaera borealis</name>
    <dbReference type="NCBI Taxonomy" id="2807512"/>
    <lineage>
        <taxon>Bacteria</taxon>
        <taxon>Pseudomonadati</taxon>
        <taxon>Planctomycetota</taxon>
        <taxon>Phycisphaerae</taxon>
        <taxon>Tepidisphaerales</taxon>
        <taxon>Tepidisphaeraceae</taxon>
        <taxon>Humisphaera</taxon>
    </lineage>
</organism>
<dbReference type="RefSeq" id="WP_206292014.1">
    <property type="nucleotide sequence ID" value="NZ_CP063458.1"/>
</dbReference>
<gene>
    <name evidence="1" type="ORF">IPV69_22685</name>
</gene>
<dbReference type="AlphaFoldDB" id="A0A7M2WUX5"/>
<dbReference type="Proteomes" id="UP000593765">
    <property type="component" value="Chromosome"/>
</dbReference>
<evidence type="ECO:0000313" key="2">
    <source>
        <dbReference type="Proteomes" id="UP000593765"/>
    </source>
</evidence>
<protein>
    <submittedName>
        <fullName evidence="1">Uncharacterized protein</fullName>
    </submittedName>
</protein>
<dbReference type="EMBL" id="CP063458">
    <property type="protein sequence ID" value="QOV89002.1"/>
    <property type="molecule type" value="Genomic_DNA"/>
</dbReference>
<keyword evidence="2" id="KW-1185">Reference proteome</keyword>
<name>A0A7M2WUX5_9BACT</name>
<accession>A0A7M2WUX5</accession>